<evidence type="ECO:0000313" key="3">
    <source>
        <dbReference type="EMBL" id="RWZ78322.1"/>
    </source>
</evidence>
<feature type="domain" description="N-acetyltransferase" evidence="2">
    <location>
        <begin position="10"/>
        <end position="173"/>
    </location>
</feature>
<sequence>MTKSLVENNVVIREAEGGDFEWVADLMVRVLSPFYDGDHRAHARRIFDTHMDGGIDRVGHFSAGQHMFIAEIDGLQVGLIHVVEKKQETVKISPLIVSTEYRGSLGVGSMLLERAEEYARSVGARQIYCTVASPNKMALGFFLRKGFYITGTAKDHYKQGIDEHMLYKQLDDEQGFDSLNVSVVPFDEEKHANGVRALVLREMGDDFIGVDDDWVDALFAGFHRRNSADVNTKYKIIFVAECGGEVVGVAGATPKKGDPIKLMPLVASNEDAFEALVTDLQSLLVDYGHKLYVHIVPSSWQVAALQRHGWKLEGVFPGGYAPESVVQQWGLNFNKEGATVRKMRIKRPYYDAIMSGKKTLEVRVGYDSIKRLSAGELLQLETSQKSGVVRIKAVRVYRDFADMLATESWQQIVPQVNTQDDALALLRGIYPPEKESLGIYVLEINKL</sequence>
<dbReference type="Pfam" id="PF00583">
    <property type="entry name" value="Acetyltransf_1"/>
    <property type="match status" value="1"/>
</dbReference>
<keyword evidence="4" id="KW-1185">Reference proteome</keyword>
<keyword evidence="1" id="KW-0808">Transferase</keyword>
<dbReference type="PANTHER" id="PTHR13947">
    <property type="entry name" value="GNAT FAMILY N-ACETYLTRANSFERASE"/>
    <property type="match status" value="1"/>
</dbReference>
<accession>A0A4Q0AGP8</accession>
<dbReference type="InterPro" id="IPR000182">
    <property type="entry name" value="GNAT_dom"/>
</dbReference>
<dbReference type="Proteomes" id="UP000289257">
    <property type="component" value="Unassembled WGS sequence"/>
</dbReference>
<dbReference type="Gene3D" id="3.40.630.30">
    <property type="match status" value="1"/>
</dbReference>
<proteinExistence type="predicted"/>
<evidence type="ECO:0000313" key="4">
    <source>
        <dbReference type="Proteomes" id="UP000289257"/>
    </source>
</evidence>
<name>A0A4Q0AGP8_9BACT</name>
<dbReference type="Gene3D" id="2.30.130.30">
    <property type="entry name" value="Hypothetical protein"/>
    <property type="match status" value="1"/>
</dbReference>
<dbReference type="InterPro" id="IPR007374">
    <property type="entry name" value="ASCH_domain"/>
</dbReference>
<dbReference type="AlphaFoldDB" id="A0A4Q0AGP8"/>
<dbReference type="CDD" id="cd04301">
    <property type="entry name" value="NAT_SF"/>
    <property type="match status" value="1"/>
</dbReference>
<dbReference type="InterPro" id="IPR050769">
    <property type="entry name" value="NAT_camello-type"/>
</dbReference>
<dbReference type="InterPro" id="IPR016181">
    <property type="entry name" value="Acyl_CoA_acyltransferase"/>
</dbReference>
<dbReference type="InterPro" id="IPR015947">
    <property type="entry name" value="PUA-like_sf"/>
</dbReference>
<dbReference type="SUPFAM" id="SSF55729">
    <property type="entry name" value="Acyl-CoA N-acyltransferases (Nat)"/>
    <property type="match status" value="1"/>
</dbReference>
<dbReference type="Pfam" id="PF04266">
    <property type="entry name" value="ASCH"/>
    <property type="match status" value="1"/>
</dbReference>
<dbReference type="SUPFAM" id="SSF88697">
    <property type="entry name" value="PUA domain-like"/>
    <property type="match status" value="1"/>
</dbReference>
<organism evidence="3 4">
    <name type="scientific">Candidatus Microsaccharimonas sossegonensis</name>
    <dbReference type="NCBI Taxonomy" id="2506948"/>
    <lineage>
        <taxon>Bacteria</taxon>
        <taxon>Candidatus Saccharimonadota</taxon>
        <taxon>Candidatus Saccharimonadia</taxon>
        <taxon>Candidatus Saccharimonadales</taxon>
        <taxon>Candidatus Saccharimonadaceae</taxon>
        <taxon>Candidatus Microsaccharimonas</taxon>
    </lineage>
</organism>
<comment type="caution">
    <text evidence="3">The sequence shown here is derived from an EMBL/GenBank/DDBJ whole genome shotgun (WGS) entry which is preliminary data.</text>
</comment>
<dbReference type="GO" id="GO:0008080">
    <property type="term" value="F:N-acetyltransferase activity"/>
    <property type="evidence" value="ECO:0007669"/>
    <property type="project" value="InterPro"/>
</dbReference>
<evidence type="ECO:0000259" key="2">
    <source>
        <dbReference type="PROSITE" id="PS51186"/>
    </source>
</evidence>
<evidence type="ECO:0000256" key="1">
    <source>
        <dbReference type="ARBA" id="ARBA00022679"/>
    </source>
</evidence>
<dbReference type="PANTHER" id="PTHR13947:SF37">
    <property type="entry name" value="LD18367P"/>
    <property type="match status" value="1"/>
</dbReference>
<reference evidence="3" key="1">
    <citation type="submission" date="2019-01" db="EMBL/GenBank/DDBJ databases">
        <title>Genomic signatures and co-occurrence patterns of the ultra-small Saccharimodia (Patescibacteria phylum) suggest a symbiotic lifestyle.</title>
        <authorList>
            <person name="Lemos L."/>
            <person name="Medeiros J."/>
            <person name="Andreote F."/>
            <person name="Fernandes G."/>
            <person name="Varani A."/>
            <person name="Oliveira G."/>
            <person name="Pylro V."/>
        </authorList>
    </citation>
    <scope>NUCLEOTIDE SEQUENCE [LARGE SCALE GENOMIC DNA]</scope>
    <source>
        <strain evidence="3">AMD02</strain>
    </source>
</reference>
<dbReference type="PROSITE" id="PS51186">
    <property type="entry name" value="GNAT"/>
    <property type="match status" value="1"/>
</dbReference>
<gene>
    <name evidence="3" type="ORF">EOT05_00970</name>
</gene>
<dbReference type="EMBL" id="SCKX01000001">
    <property type="protein sequence ID" value="RWZ78322.1"/>
    <property type="molecule type" value="Genomic_DNA"/>
</dbReference>
<protein>
    <submittedName>
        <fullName evidence="3">GNAT family N-acetyltransferase</fullName>
    </submittedName>
</protein>